<protein>
    <submittedName>
        <fullName evidence="1">Uncharacterized protein</fullName>
    </submittedName>
</protein>
<sequence>MKRRLYMLCLYVSDVDMLKILSNCLPYCLSTYMLGLNHSQQLIGSCNLGLITSRHHSTPPRIHMYSTIIAALFIERYESSATNIIKVIIKEEASNRRRLNQQNKVSELTPWKAHSCGFDSLLKTLRYESDKKNCISYAYGGSSHGTA</sequence>
<evidence type="ECO:0000313" key="2">
    <source>
        <dbReference type="Proteomes" id="UP000092445"/>
    </source>
</evidence>
<dbReference type="VEuPathDB" id="VectorBase:GPAI046229"/>
<accession>A0A1B0AHT6</accession>
<dbReference type="Proteomes" id="UP000092445">
    <property type="component" value="Unassembled WGS sequence"/>
</dbReference>
<dbReference type="AlphaFoldDB" id="A0A1B0AHT6"/>
<keyword evidence="2" id="KW-1185">Reference proteome</keyword>
<proteinExistence type="predicted"/>
<reference evidence="1" key="2">
    <citation type="submission" date="2020-05" db="UniProtKB">
        <authorList>
            <consortium name="EnsemblMetazoa"/>
        </authorList>
    </citation>
    <scope>IDENTIFICATION</scope>
    <source>
        <strain evidence="1">IAEA</strain>
    </source>
</reference>
<organism evidence="1 2">
    <name type="scientific">Glossina pallidipes</name>
    <name type="common">Tsetse fly</name>
    <dbReference type="NCBI Taxonomy" id="7398"/>
    <lineage>
        <taxon>Eukaryota</taxon>
        <taxon>Metazoa</taxon>
        <taxon>Ecdysozoa</taxon>
        <taxon>Arthropoda</taxon>
        <taxon>Hexapoda</taxon>
        <taxon>Insecta</taxon>
        <taxon>Pterygota</taxon>
        <taxon>Neoptera</taxon>
        <taxon>Endopterygota</taxon>
        <taxon>Diptera</taxon>
        <taxon>Brachycera</taxon>
        <taxon>Muscomorpha</taxon>
        <taxon>Hippoboscoidea</taxon>
        <taxon>Glossinidae</taxon>
        <taxon>Glossina</taxon>
    </lineage>
</organism>
<evidence type="ECO:0000313" key="1">
    <source>
        <dbReference type="EnsemblMetazoa" id="GPAI046229-PA"/>
    </source>
</evidence>
<reference evidence="2" key="1">
    <citation type="submission" date="2014-03" db="EMBL/GenBank/DDBJ databases">
        <authorList>
            <person name="Aksoy S."/>
            <person name="Warren W."/>
            <person name="Wilson R.K."/>
        </authorList>
    </citation>
    <scope>NUCLEOTIDE SEQUENCE [LARGE SCALE GENOMIC DNA]</scope>
    <source>
        <strain evidence="2">IAEA</strain>
    </source>
</reference>
<dbReference type="EnsemblMetazoa" id="GPAI046229-RA">
    <property type="protein sequence ID" value="GPAI046229-PA"/>
    <property type="gene ID" value="GPAI046229"/>
</dbReference>
<name>A0A1B0AHT6_GLOPL</name>